<accession>A0A060T346</accession>
<protein>
    <submittedName>
        <fullName evidence="6">ARAD1A06732p</fullName>
    </submittedName>
</protein>
<dbReference type="Gene3D" id="2.60.40.790">
    <property type="match status" value="1"/>
</dbReference>
<dbReference type="PhylomeDB" id="A0A060T346"/>
<proteinExistence type="inferred from homology"/>
<evidence type="ECO:0000313" key="6">
    <source>
        <dbReference type="EMBL" id="CDP33317.1"/>
    </source>
</evidence>
<keyword evidence="1" id="KW-0346">Stress response</keyword>
<dbReference type="InterPro" id="IPR031107">
    <property type="entry name" value="Small_HSP"/>
</dbReference>
<dbReference type="AlphaFoldDB" id="A0A060T346"/>
<dbReference type="PROSITE" id="PS01031">
    <property type="entry name" value="SHSP"/>
    <property type="match status" value="1"/>
</dbReference>
<evidence type="ECO:0000256" key="2">
    <source>
        <dbReference type="PROSITE-ProRule" id="PRU00285"/>
    </source>
</evidence>
<gene>
    <name evidence="6" type="ORF">GNLVRS02_ARAD1A06732g</name>
</gene>
<comment type="similarity">
    <text evidence="2 3">Belongs to the small heat shock protein (HSP20) family.</text>
</comment>
<dbReference type="Pfam" id="PF00011">
    <property type="entry name" value="HSP20"/>
    <property type="match status" value="1"/>
</dbReference>
<organism evidence="6">
    <name type="scientific">Blastobotrys adeninivorans</name>
    <name type="common">Yeast</name>
    <name type="synonym">Arxula adeninivorans</name>
    <dbReference type="NCBI Taxonomy" id="409370"/>
    <lineage>
        <taxon>Eukaryota</taxon>
        <taxon>Fungi</taxon>
        <taxon>Dikarya</taxon>
        <taxon>Ascomycota</taxon>
        <taxon>Saccharomycotina</taxon>
        <taxon>Dipodascomycetes</taxon>
        <taxon>Dipodascales</taxon>
        <taxon>Trichomonascaceae</taxon>
        <taxon>Blastobotrys</taxon>
    </lineage>
</organism>
<reference evidence="6" key="2">
    <citation type="submission" date="2014-06" db="EMBL/GenBank/DDBJ databases">
        <title>The complete genome of Blastobotrys (Arxula) adeninivorans LS3 - a yeast of biotechnological interest.</title>
        <authorList>
            <person name="Kunze G."/>
            <person name="Gaillardin C."/>
            <person name="Czernicka M."/>
            <person name="Durrens P."/>
            <person name="Martin T."/>
            <person name="Boer E."/>
            <person name="Gabaldon T."/>
            <person name="Cruz J."/>
            <person name="Talla E."/>
            <person name="Marck C."/>
            <person name="Goffeau A."/>
            <person name="Barbe V."/>
            <person name="Baret P."/>
            <person name="Baronian K."/>
            <person name="Beier S."/>
            <person name="Bleykasten C."/>
            <person name="Bode R."/>
            <person name="Casaregola S."/>
            <person name="Despons L."/>
            <person name="Fairhead C."/>
            <person name="Giersberg M."/>
            <person name="Gierski P."/>
            <person name="Hahnel U."/>
            <person name="Hartmann A."/>
            <person name="Jankowska D."/>
            <person name="Jubin C."/>
            <person name="Jung P."/>
            <person name="Lafontaine I."/>
            <person name="Leh-Louis V."/>
            <person name="Lemaire M."/>
            <person name="Marcet-Houben M."/>
            <person name="Mascher M."/>
            <person name="Morel G."/>
            <person name="Richard G.-F."/>
            <person name="Riechen J."/>
            <person name="Sacerdot C."/>
            <person name="Sarkar A."/>
            <person name="Savel G."/>
            <person name="Schacherer J."/>
            <person name="Sherman D."/>
            <person name="Straub M.-L."/>
            <person name="Stein N."/>
            <person name="Thierry A."/>
            <person name="Trautwein-Schult A."/>
            <person name="Westhof E."/>
            <person name="Worch S."/>
            <person name="Dujon B."/>
            <person name="Souciet J.-L."/>
            <person name="Wincker P."/>
            <person name="Scholz U."/>
            <person name="Neuveglise N."/>
        </authorList>
    </citation>
    <scope>NUCLEOTIDE SEQUENCE</scope>
    <source>
        <strain evidence="6">LS3</strain>
    </source>
</reference>
<evidence type="ECO:0000259" key="5">
    <source>
        <dbReference type="PROSITE" id="PS01031"/>
    </source>
</evidence>
<dbReference type="SUPFAM" id="SSF49764">
    <property type="entry name" value="HSP20-like chaperones"/>
    <property type="match status" value="1"/>
</dbReference>
<evidence type="ECO:0000256" key="1">
    <source>
        <dbReference type="ARBA" id="ARBA00023016"/>
    </source>
</evidence>
<feature type="domain" description="SHSP" evidence="5">
    <location>
        <begin position="8"/>
        <end position="117"/>
    </location>
</feature>
<sequence length="122" mass="13797">MALRLIDSLLPFEWSNWDGCELYDHPSYYEVVTNVNVDPESVEVEFDNGKLRISGKRERKNKDDTYQSVVSFQNTITIPGNVREKEISASLRGGALRITLPKTEPQSGQVKVTIKGKPKSKL</sequence>
<reference evidence="6" key="1">
    <citation type="submission" date="2014-02" db="EMBL/GenBank/DDBJ databases">
        <authorList>
            <person name="Genoscope - CEA"/>
        </authorList>
    </citation>
    <scope>NUCLEOTIDE SEQUENCE</scope>
    <source>
        <strain evidence="6">LS3</strain>
    </source>
</reference>
<evidence type="ECO:0000256" key="3">
    <source>
        <dbReference type="RuleBase" id="RU003616"/>
    </source>
</evidence>
<evidence type="ECO:0000256" key="4">
    <source>
        <dbReference type="SAM" id="MobiDB-lite"/>
    </source>
</evidence>
<dbReference type="PANTHER" id="PTHR11527">
    <property type="entry name" value="HEAT-SHOCK PROTEIN 20 FAMILY MEMBER"/>
    <property type="match status" value="1"/>
</dbReference>
<feature type="region of interest" description="Disordered" evidence="4">
    <location>
        <begin position="98"/>
        <end position="122"/>
    </location>
</feature>
<dbReference type="EMBL" id="HG937691">
    <property type="protein sequence ID" value="CDP33317.1"/>
    <property type="molecule type" value="Genomic_DNA"/>
</dbReference>
<name>A0A060T346_BLAAD</name>
<dbReference type="CDD" id="cd06464">
    <property type="entry name" value="ACD_sHsps-like"/>
    <property type="match status" value="1"/>
</dbReference>
<dbReference type="InterPro" id="IPR002068">
    <property type="entry name" value="A-crystallin/Hsp20_dom"/>
</dbReference>
<dbReference type="InterPro" id="IPR008978">
    <property type="entry name" value="HSP20-like_chaperone"/>
</dbReference>